<dbReference type="EMBL" id="CM007906">
    <property type="protein sequence ID" value="OTF85649.1"/>
    <property type="molecule type" value="Genomic_DNA"/>
</dbReference>
<accession>A0A251RS06</accession>
<name>A0A251RS06_HELAN</name>
<reference evidence="2" key="1">
    <citation type="journal article" date="2017" name="Nature">
        <title>The sunflower genome provides insights into oil metabolism, flowering and Asterid evolution.</title>
        <authorList>
            <person name="Badouin H."/>
            <person name="Gouzy J."/>
            <person name="Grassa C.J."/>
            <person name="Murat F."/>
            <person name="Staton S.E."/>
            <person name="Cottret L."/>
            <person name="Lelandais-Briere C."/>
            <person name="Owens G.L."/>
            <person name="Carrere S."/>
            <person name="Mayjonade B."/>
            <person name="Legrand L."/>
            <person name="Gill N."/>
            <person name="Kane N.C."/>
            <person name="Bowers J.E."/>
            <person name="Hubner S."/>
            <person name="Bellec A."/>
            <person name="Berard A."/>
            <person name="Berges H."/>
            <person name="Blanchet N."/>
            <person name="Boniface M.C."/>
            <person name="Brunel D."/>
            <person name="Catrice O."/>
            <person name="Chaidir N."/>
            <person name="Claudel C."/>
            <person name="Donnadieu C."/>
            <person name="Faraut T."/>
            <person name="Fievet G."/>
            <person name="Helmstetter N."/>
            <person name="King M."/>
            <person name="Knapp S.J."/>
            <person name="Lai Z."/>
            <person name="Le Paslier M.C."/>
            <person name="Lippi Y."/>
            <person name="Lorenzon L."/>
            <person name="Mandel J.R."/>
            <person name="Marage G."/>
            <person name="Marchand G."/>
            <person name="Marquand E."/>
            <person name="Bret-Mestries E."/>
            <person name="Morien E."/>
            <person name="Nambeesan S."/>
            <person name="Nguyen T."/>
            <person name="Pegot-Espagnet P."/>
            <person name="Pouilly N."/>
            <person name="Raftis F."/>
            <person name="Sallet E."/>
            <person name="Schiex T."/>
            <person name="Thomas J."/>
            <person name="Vandecasteele C."/>
            <person name="Vares D."/>
            <person name="Vear F."/>
            <person name="Vautrin S."/>
            <person name="Crespi M."/>
            <person name="Mangin B."/>
            <person name="Burke J.M."/>
            <person name="Salse J."/>
            <person name="Munos S."/>
            <person name="Vincourt P."/>
            <person name="Rieseberg L.H."/>
            <person name="Langlade N.B."/>
        </authorList>
    </citation>
    <scope>NUCLEOTIDE SEQUENCE [LARGE SCALE GENOMIC DNA]</scope>
    <source>
        <strain evidence="2">cv. SF193</strain>
    </source>
</reference>
<sequence length="78" mass="9340">MYKSNYLCFLRLNFICTKTRAVNEPNVQRTVREPFGGKFVYVRSFNKRTNMNKKFRSIGPKRLSNSVYNHNNSLIYMH</sequence>
<evidence type="ECO:0000313" key="2">
    <source>
        <dbReference type="Proteomes" id="UP000215914"/>
    </source>
</evidence>
<protein>
    <submittedName>
        <fullName evidence="1">Uncharacterized protein</fullName>
    </submittedName>
</protein>
<dbReference type="Proteomes" id="UP000215914">
    <property type="component" value="Chromosome 17"/>
</dbReference>
<keyword evidence="2" id="KW-1185">Reference proteome</keyword>
<proteinExistence type="predicted"/>
<evidence type="ECO:0000313" key="1">
    <source>
        <dbReference type="EMBL" id="OTF85649.1"/>
    </source>
</evidence>
<gene>
    <name evidence="1" type="ORF">HannXRQ_Chr17g0542211</name>
</gene>
<dbReference type="AlphaFoldDB" id="A0A251RS06"/>
<dbReference type="InParanoid" id="A0A251RS06"/>
<organism evidence="1 2">
    <name type="scientific">Helianthus annuus</name>
    <name type="common">Common sunflower</name>
    <dbReference type="NCBI Taxonomy" id="4232"/>
    <lineage>
        <taxon>Eukaryota</taxon>
        <taxon>Viridiplantae</taxon>
        <taxon>Streptophyta</taxon>
        <taxon>Embryophyta</taxon>
        <taxon>Tracheophyta</taxon>
        <taxon>Spermatophyta</taxon>
        <taxon>Magnoliopsida</taxon>
        <taxon>eudicotyledons</taxon>
        <taxon>Gunneridae</taxon>
        <taxon>Pentapetalae</taxon>
        <taxon>asterids</taxon>
        <taxon>campanulids</taxon>
        <taxon>Asterales</taxon>
        <taxon>Asteraceae</taxon>
        <taxon>Asteroideae</taxon>
        <taxon>Heliantheae alliance</taxon>
        <taxon>Heliantheae</taxon>
        <taxon>Helianthus</taxon>
    </lineage>
</organism>